<evidence type="ECO:0000256" key="1">
    <source>
        <dbReference type="ARBA" id="ARBA00023015"/>
    </source>
</evidence>
<evidence type="ECO:0000256" key="3">
    <source>
        <dbReference type="ARBA" id="ARBA00023163"/>
    </source>
</evidence>
<dbReference type="Pfam" id="PF00440">
    <property type="entry name" value="TetR_N"/>
    <property type="match status" value="1"/>
</dbReference>
<sequence length="194" mass="21108">MTKDVLRVETILTTTEDVLRRHGLAKATVLDVARALGVSHGSVYRHFPSKAALRGAVTRRWLTRARAVLATIAASDDPAPERLSRWLTAAFESKRAKALDDPELFETYRTLAVEHTDVVEEHVTELLAQLRAIVEAGLASGDFAPTPPDVAARAVFDAVARFQHPLLASEWARPGIGAEFDGVLGLVVRGLLAR</sequence>
<keyword evidence="1" id="KW-0805">Transcription regulation</keyword>
<dbReference type="SUPFAM" id="SSF46689">
    <property type="entry name" value="Homeodomain-like"/>
    <property type="match status" value="1"/>
</dbReference>
<keyword evidence="2 4" id="KW-0238">DNA-binding</keyword>
<evidence type="ECO:0000256" key="4">
    <source>
        <dbReference type="PROSITE-ProRule" id="PRU00335"/>
    </source>
</evidence>
<dbReference type="PROSITE" id="PS01081">
    <property type="entry name" value="HTH_TETR_1"/>
    <property type="match status" value="1"/>
</dbReference>
<dbReference type="AlphaFoldDB" id="A0A2T0TFN1"/>
<accession>A0A2T0TFN1</accession>
<dbReference type="PANTHER" id="PTHR30055">
    <property type="entry name" value="HTH-TYPE TRANSCRIPTIONAL REGULATOR RUTR"/>
    <property type="match status" value="1"/>
</dbReference>
<dbReference type="InterPro" id="IPR036271">
    <property type="entry name" value="Tet_transcr_reg_TetR-rel_C_sf"/>
</dbReference>
<dbReference type="InterPro" id="IPR009057">
    <property type="entry name" value="Homeodomain-like_sf"/>
</dbReference>
<gene>
    <name evidence="6" type="ORF">CLV43_10230</name>
</gene>
<evidence type="ECO:0000313" key="6">
    <source>
        <dbReference type="EMBL" id="PRY44465.1"/>
    </source>
</evidence>
<comment type="caution">
    <text evidence="6">The sequence shown here is derived from an EMBL/GenBank/DDBJ whole genome shotgun (WGS) entry which is preliminary data.</text>
</comment>
<dbReference type="Pfam" id="PF17935">
    <property type="entry name" value="TetR_C_27"/>
    <property type="match status" value="1"/>
</dbReference>
<evidence type="ECO:0000256" key="2">
    <source>
        <dbReference type="ARBA" id="ARBA00023125"/>
    </source>
</evidence>
<dbReference type="Proteomes" id="UP000239494">
    <property type="component" value="Unassembled WGS sequence"/>
</dbReference>
<keyword evidence="3" id="KW-0804">Transcription</keyword>
<dbReference type="EMBL" id="PVTF01000002">
    <property type="protein sequence ID" value="PRY44465.1"/>
    <property type="molecule type" value="Genomic_DNA"/>
</dbReference>
<dbReference type="Gene3D" id="1.10.357.10">
    <property type="entry name" value="Tetracycline Repressor, domain 2"/>
    <property type="match status" value="1"/>
</dbReference>
<dbReference type="InterPro" id="IPR041478">
    <property type="entry name" value="TetR_C_27"/>
</dbReference>
<dbReference type="InterPro" id="IPR001647">
    <property type="entry name" value="HTH_TetR"/>
</dbReference>
<dbReference type="SUPFAM" id="SSF48498">
    <property type="entry name" value="Tetracyclin repressor-like, C-terminal domain"/>
    <property type="match status" value="1"/>
</dbReference>
<dbReference type="GO" id="GO:0003700">
    <property type="term" value="F:DNA-binding transcription factor activity"/>
    <property type="evidence" value="ECO:0007669"/>
    <property type="project" value="TreeGrafter"/>
</dbReference>
<proteinExistence type="predicted"/>
<keyword evidence="7" id="KW-1185">Reference proteome</keyword>
<dbReference type="RefSeq" id="WP_106186096.1">
    <property type="nucleotide sequence ID" value="NZ_PVTF01000002.1"/>
</dbReference>
<feature type="DNA-binding region" description="H-T-H motif" evidence="4">
    <location>
        <begin position="28"/>
        <end position="47"/>
    </location>
</feature>
<dbReference type="PROSITE" id="PS50977">
    <property type="entry name" value="HTH_TETR_2"/>
    <property type="match status" value="1"/>
</dbReference>
<dbReference type="PANTHER" id="PTHR30055:SF151">
    <property type="entry name" value="TRANSCRIPTIONAL REGULATORY PROTEIN"/>
    <property type="match status" value="1"/>
</dbReference>
<dbReference type="OrthoDB" id="9802498at2"/>
<dbReference type="InterPro" id="IPR023772">
    <property type="entry name" value="DNA-bd_HTH_TetR-type_CS"/>
</dbReference>
<reference evidence="6 7" key="1">
    <citation type="submission" date="2018-03" db="EMBL/GenBank/DDBJ databases">
        <title>Genomic Encyclopedia of Archaeal and Bacterial Type Strains, Phase II (KMG-II): from individual species to whole genera.</title>
        <authorList>
            <person name="Goeker M."/>
        </authorList>
    </citation>
    <scope>NUCLEOTIDE SEQUENCE [LARGE SCALE GENOMIC DNA]</scope>
    <source>
        <strain evidence="6 7">DSM 44720</strain>
    </source>
</reference>
<feature type="domain" description="HTH tetR-type" evidence="5">
    <location>
        <begin position="5"/>
        <end position="65"/>
    </location>
</feature>
<dbReference type="PRINTS" id="PR00455">
    <property type="entry name" value="HTHTETR"/>
</dbReference>
<protein>
    <submittedName>
        <fullName evidence="6">TetR family transcriptional regulator</fullName>
    </submittedName>
</protein>
<name>A0A2T0TFN1_9PSEU</name>
<dbReference type="GO" id="GO:0000976">
    <property type="term" value="F:transcription cis-regulatory region binding"/>
    <property type="evidence" value="ECO:0007669"/>
    <property type="project" value="TreeGrafter"/>
</dbReference>
<evidence type="ECO:0000259" key="5">
    <source>
        <dbReference type="PROSITE" id="PS50977"/>
    </source>
</evidence>
<organism evidence="6 7">
    <name type="scientific">Umezawaea tangerina</name>
    <dbReference type="NCBI Taxonomy" id="84725"/>
    <lineage>
        <taxon>Bacteria</taxon>
        <taxon>Bacillati</taxon>
        <taxon>Actinomycetota</taxon>
        <taxon>Actinomycetes</taxon>
        <taxon>Pseudonocardiales</taxon>
        <taxon>Pseudonocardiaceae</taxon>
        <taxon>Umezawaea</taxon>
    </lineage>
</organism>
<dbReference type="InterPro" id="IPR050109">
    <property type="entry name" value="HTH-type_TetR-like_transc_reg"/>
</dbReference>
<evidence type="ECO:0000313" key="7">
    <source>
        <dbReference type="Proteomes" id="UP000239494"/>
    </source>
</evidence>